<feature type="domain" description="Peptidase M24" evidence="1">
    <location>
        <begin position="192"/>
        <end position="394"/>
    </location>
</feature>
<feature type="domain" description="Creatinase N-terminal" evidence="2">
    <location>
        <begin position="48"/>
        <end position="184"/>
    </location>
</feature>
<name>A0ABS9T5S0_9ACTN</name>
<organism evidence="3 4">
    <name type="scientific">Streptomyces marispadix</name>
    <dbReference type="NCBI Taxonomy" id="2922868"/>
    <lineage>
        <taxon>Bacteria</taxon>
        <taxon>Bacillati</taxon>
        <taxon>Actinomycetota</taxon>
        <taxon>Actinomycetes</taxon>
        <taxon>Kitasatosporales</taxon>
        <taxon>Streptomycetaceae</taxon>
        <taxon>Streptomyces</taxon>
    </lineage>
</organism>
<dbReference type="PANTHER" id="PTHR46112">
    <property type="entry name" value="AMINOPEPTIDASE"/>
    <property type="match status" value="1"/>
</dbReference>
<accession>A0ABS9T5S0</accession>
<dbReference type="Pfam" id="PF00557">
    <property type="entry name" value="Peptidase_M24"/>
    <property type="match status" value="1"/>
</dbReference>
<reference evidence="3" key="1">
    <citation type="submission" date="2022-03" db="EMBL/GenBank/DDBJ databases">
        <authorList>
            <person name="Santos J.D.N."/>
            <person name="Kallscheuer N."/>
            <person name="Jogler C."/>
            <person name="Lage O.M."/>
        </authorList>
    </citation>
    <scope>NUCLEOTIDE SEQUENCE</scope>
    <source>
        <strain evidence="3">M600PL45_2</strain>
    </source>
</reference>
<sequence>MTADLLAPDAGGTGGADRAASVSATASAAAPVLGGAASPVPAAEFAGRIAALRAAMRRRGLAALALASPENVHYLLGLDHLGHFAFTLLVLPRSGPPVLVARRMERRTLREQVPHVRHALYGDGSDPARVAARELERLCPAGSTVGVEEQSMAFPPAVLARIRGRLPGLSWADCSALPARLRRVKSPAEAALVRSAAEVSGVAMRAALDAADVGVSERYVAAQVQRAMTEAGGQQPGFVPLIRSTSRLGQEHVTWREHRIAPGEGLFVELSGCVHRYHAPMSRTVYCADPPPDAHVAADAAFAGLAAARAALVPGALTGAVYAAWSRAVEEATGRRPRRHHCGYLTGAGFPPSWVGGGPVLGIRAGGRTRVRAGMVFHLMSWVEHPAGYVVSDTALVGPSGCELLTGTPFAPPGLLAPAAFPGPAEH</sequence>
<keyword evidence="4" id="KW-1185">Reference proteome</keyword>
<dbReference type="SUPFAM" id="SSF55920">
    <property type="entry name" value="Creatinase/aminopeptidase"/>
    <property type="match status" value="1"/>
</dbReference>
<protein>
    <submittedName>
        <fullName evidence="3">Xaa-Pro peptidase family protein</fullName>
    </submittedName>
</protein>
<evidence type="ECO:0000259" key="2">
    <source>
        <dbReference type="Pfam" id="PF01321"/>
    </source>
</evidence>
<dbReference type="RefSeq" id="WP_241062751.1">
    <property type="nucleotide sequence ID" value="NZ_JAKWJU010000002.1"/>
</dbReference>
<dbReference type="Gene3D" id="3.40.350.10">
    <property type="entry name" value="Creatinase/prolidase N-terminal domain"/>
    <property type="match status" value="1"/>
</dbReference>
<reference evidence="3" key="2">
    <citation type="journal article" date="2023" name="Int. J. Syst. Evol. Microbiol.">
        <title>Streptomyces marispadix sp. nov., isolated from marine beach sediment of the Northern Coast of Portugal.</title>
        <authorList>
            <person name="dos Santos J.D.N."/>
            <person name="Vitorino I.R."/>
            <person name="Kallscheuer N."/>
            <person name="Srivastava A."/>
            <person name="Krautwurst S."/>
            <person name="Marz M."/>
            <person name="Jogler C."/>
            <person name="Lobo Da Cunha A."/>
            <person name="Catita J."/>
            <person name="Goncalves H."/>
            <person name="Gonzalez I."/>
            <person name="Reyes F."/>
            <person name="Lage O.M."/>
        </authorList>
    </citation>
    <scope>NUCLEOTIDE SEQUENCE</scope>
    <source>
        <strain evidence="3">M600PL45_2</strain>
    </source>
</reference>
<dbReference type="InterPro" id="IPR050659">
    <property type="entry name" value="Peptidase_M24B"/>
</dbReference>
<dbReference type="PANTHER" id="PTHR46112:SF2">
    <property type="entry name" value="XAA-PRO AMINOPEPTIDASE P-RELATED"/>
    <property type="match status" value="1"/>
</dbReference>
<comment type="caution">
    <text evidence="3">The sequence shown here is derived from an EMBL/GenBank/DDBJ whole genome shotgun (WGS) entry which is preliminary data.</text>
</comment>
<proteinExistence type="predicted"/>
<dbReference type="Proteomes" id="UP001166784">
    <property type="component" value="Unassembled WGS sequence"/>
</dbReference>
<dbReference type="Gene3D" id="3.90.230.10">
    <property type="entry name" value="Creatinase/methionine aminopeptidase superfamily"/>
    <property type="match status" value="1"/>
</dbReference>
<evidence type="ECO:0000313" key="4">
    <source>
        <dbReference type="Proteomes" id="UP001166784"/>
    </source>
</evidence>
<evidence type="ECO:0000259" key="1">
    <source>
        <dbReference type="Pfam" id="PF00557"/>
    </source>
</evidence>
<dbReference type="InterPro" id="IPR029149">
    <property type="entry name" value="Creatin/AminoP/Spt16_N"/>
</dbReference>
<dbReference type="Pfam" id="PF01321">
    <property type="entry name" value="Creatinase_N"/>
    <property type="match status" value="1"/>
</dbReference>
<evidence type="ECO:0000313" key="3">
    <source>
        <dbReference type="EMBL" id="MCH6163889.1"/>
    </source>
</evidence>
<dbReference type="InterPro" id="IPR000587">
    <property type="entry name" value="Creatinase_N"/>
</dbReference>
<dbReference type="InterPro" id="IPR000994">
    <property type="entry name" value="Pept_M24"/>
</dbReference>
<gene>
    <name evidence="3" type="ORF">MMA15_26865</name>
</gene>
<dbReference type="InterPro" id="IPR036005">
    <property type="entry name" value="Creatinase/aminopeptidase-like"/>
</dbReference>
<dbReference type="EMBL" id="JAKWJU010000002">
    <property type="protein sequence ID" value="MCH6163889.1"/>
    <property type="molecule type" value="Genomic_DNA"/>
</dbReference>
<dbReference type="SUPFAM" id="SSF53092">
    <property type="entry name" value="Creatinase/prolidase N-terminal domain"/>
    <property type="match status" value="1"/>
</dbReference>
<dbReference type="CDD" id="cd01066">
    <property type="entry name" value="APP_MetAP"/>
    <property type="match status" value="1"/>
</dbReference>